<sequence length="65" mass="7540">MEEEQHHYRELEINPVIVADPPEQKKMCSICLGEFLEGDEVRVMSQCILIEIDPNDHLYGPQTPM</sequence>
<organism evidence="1">
    <name type="scientific">Solanum lycopersicum</name>
    <name type="common">Tomato</name>
    <name type="synonym">Lycopersicon esculentum</name>
    <dbReference type="NCBI Taxonomy" id="4081"/>
    <lineage>
        <taxon>Eukaryota</taxon>
        <taxon>Viridiplantae</taxon>
        <taxon>Streptophyta</taxon>
        <taxon>Embryophyta</taxon>
        <taxon>Tracheophyta</taxon>
        <taxon>Spermatophyta</taxon>
        <taxon>Magnoliopsida</taxon>
        <taxon>eudicotyledons</taxon>
        <taxon>Gunneridae</taxon>
        <taxon>Pentapetalae</taxon>
        <taxon>asterids</taxon>
        <taxon>lamiids</taxon>
        <taxon>Solanales</taxon>
        <taxon>Solanaceae</taxon>
        <taxon>Solanoideae</taxon>
        <taxon>Solaneae</taxon>
        <taxon>Solanum</taxon>
        <taxon>Solanum subgen. Lycopersicon</taxon>
    </lineage>
</organism>
<proteinExistence type="predicted"/>
<dbReference type="AlphaFoldDB" id="A0A3Q7HXM1"/>
<dbReference type="Gramene" id="Solyc09g010645.1.1">
    <property type="protein sequence ID" value="Solyc09g010645.1.1"/>
    <property type="gene ID" value="Solyc09g010645.1"/>
</dbReference>
<keyword evidence="2" id="KW-1185">Reference proteome</keyword>
<dbReference type="Proteomes" id="UP000004994">
    <property type="component" value="Chromosome 9"/>
</dbReference>
<evidence type="ECO:0000313" key="1">
    <source>
        <dbReference type="EnsemblPlants" id="Solyc09g010645.1.1"/>
    </source>
</evidence>
<accession>A0A3Q7HXM1</accession>
<dbReference type="EnsemblPlants" id="Solyc09g010645.1.1">
    <property type="protein sequence ID" value="Solyc09g010645.1.1"/>
    <property type="gene ID" value="Solyc09g010645.1"/>
</dbReference>
<reference evidence="1" key="1">
    <citation type="journal article" date="2012" name="Nature">
        <title>The tomato genome sequence provides insights into fleshy fruit evolution.</title>
        <authorList>
            <consortium name="Tomato Genome Consortium"/>
        </authorList>
    </citation>
    <scope>NUCLEOTIDE SEQUENCE [LARGE SCALE GENOMIC DNA]</scope>
    <source>
        <strain evidence="1">cv. Heinz 1706</strain>
    </source>
</reference>
<protein>
    <submittedName>
        <fullName evidence="1">Uncharacterized protein</fullName>
    </submittedName>
</protein>
<name>A0A3Q7HXM1_SOLLC</name>
<reference evidence="1" key="2">
    <citation type="submission" date="2019-01" db="UniProtKB">
        <authorList>
            <consortium name="EnsemblPlants"/>
        </authorList>
    </citation>
    <scope>IDENTIFICATION</scope>
    <source>
        <strain evidence="1">cv. Heinz 1706</strain>
    </source>
</reference>
<evidence type="ECO:0000313" key="2">
    <source>
        <dbReference type="Proteomes" id="UP000004994"/>
    </source>
</evidence>
<dbReference type="InParanoid" id="A0A3Q7HXM1"/>